<dbReference type="EMBL" id="JBHSCQ010000022">
    <property type="protein sequence ID" value="MFC4266999.1"/>
    <property type="molecule type" value="Genomic_DNA"/>
</dbReference>
<accession>A0ABV8R6J2</accession>
<comment type="caution">
    <text evidence="3">The sequence shown here is derived from an EMBL/GenBank/DDBJ whole genome shotgun (WGS) entry which is preliminary data.</text>
</comment>
<evidence type="ECO:0000256" key="2">
    <source>
        <dbReference type="SAM" id="Phobius"/>
    </source>
</evidence>
<keyword evidence="2" id="KW-0472">Membrane</keyword>
<evidence type="ECO:0000256" key="1">
    <source>
        <dbReference type="SAM" id="MobiDB-lite"/>
    </source>
</evidence>
<gene>
    <name evidence="3" type="ORF">ACFOW9_15420</name>
</gene>
<dbReference type="RefSeq" id="WP_230065787.1">
    <property type="nucleotide sequence ID" value="NZ_BAABLL010000010.1"/>
</dbReference>
<feature type="transmembrane region" description="Helical" evidence="2">
    <location>
        <begin position="111"/>
        <end position="129"/>
    </location>
</feature>
<protein>
    <submittedName>
        <fullName evidence="3">Uncharacterized protein</fullName>
    </submittedName>
</protein>
<keyword evidence="2" id="KW-0812">Transmembrane</keyword>
<keyword evidence="2" id="KW-1133">Transmembrane helix</keyword>
<proteinExistence type="predicted"/>
<name>A0ABV8R6J2_9MICC</name>
<reference evidence="4" key="1">
    <citation type="journal article" date="2019" name="Int. J. Syst. Evol. Microbiol.">
        <title>The Global Catalogue of Microorganisms (GCM) 10K type strain sequencing project: providing services to taxonomists for standard genome sequencing and annotation.</title>
        <authorList>
            <consortium name="The Broad Institute Genomics Platform"/>
            <consortium name="The Broad Institute Genome Sequencing Center for Infectious Disease"/>
            <person name="Wu L."/>
            <person name="Ma J."/>
        </authorList>
    </citation>
    <scope>NUCLEOTIDE SEQUENCE [LARGE SCALE GENOMIC DNA]</scope>
    <source>
        <strain evidence="4">CGMCC 1.10698</strain>
    </source>
</reference>
<feature type="region of interest" description="Disordered" evidence="1">
    <location>
        <begin position="1"/>
        <end position="30"/>
    </location>
</feature>
<evidence type="ECO:0000313" key="3">
    <source>
        <dbReference type="EMBL" id="MFC4266999.1"/>
    </source>
</evidence>
<sequence>MAKTPAQRAAKYGQQATPPSKPVINASTARSPQKAQGNANLILIAGSVASLFLFWYFHILTLNQMTELSGGLAMPDSMVFGFDLAHIQALRDALNSDALGQLQFVHKTAGMLFPLVFGLTAMTMIAMNVAKKWLRWFLWAIPILFAGIQIWANISIDNMLGAQKLDAGTVTVASTLVTASWFLLIASLLALGVALFLGRKPKVIAAAPIN</sequence>
<dbReference type="Proteomes" id="UP001595773">
    <property type="component" value="Unassembled WGS sequence"/>
</dbReference>
<feature type="transmembrane region" description="Helical" evidence="2">
    <location>
        <begin position="136"/>
        <end position="156"/>
    </location>
</feature>
<evidence type="ECO:0000313" key="4">
    <source>
        <dbReference type="Proteomes" id="UP001595773"/>
    </source>
</evidence>
<organism evidence="3 4">
    <name type="scientific">Arthrobacter cryoconiti</name>
    <dbReference type="NCBI Taxonomy" id="748907"/>
    <lineage>
        <taxon>Bacteria</taxon>
        <taxon>Bacillati</taxon>
        <taxon>Actinomycetota</taxon>
        <taxon>Actinomycetes</taxon>
        <taxon>Micrococcales</taxon>
        <taxon>Micrococcaceae</taxon>
        <taxon>Arthrobacter</taxon>
    </lineage>
</organism>
<feature type="transmembrane region" description="Helical" evidence="2">
    <location>
        <begin position="39"/>
        <end position="59"/>
    </location>
</feature>
<keyword evidence="4" id="KW-1185">Reference proteome</keyword>
<feature type="transmembrane region" description="Helical" evidence="2">
    <location>
        <begin position="176"/>
        <end position="197"/>
    </location>
</feature>